<evidence type="ECO:0000256" key="1">
    <source>
        <dbReference type="SAM" id="MobiDB-lite"/>
    </source>
</evidence>
<feature type="region of interest" description="Disordered" evidence="1">
    <location>
        <begin position="1"/>
        <end position="23"/>
    </location>
</feature>
<dbReference type="PROSITE" id="PS50181">
    <property type="entry name" value="FBOX"/>
    <property type="match status" value="1"/>
</dbReference>
<organism evidence="3 4">
    <name type="scientific">Tulasnella calospora MUT 4182</name>
    <dbReference type="NCBI Taxonomy" id="1051891"/>
    <lineage>
        <taxon>Eukaryota</taxon>
        <taxon>Fungi</taxon>
        <taxon>Dikarya</taxon>
        <taxon>Basidiomycota</taxon>
        <taxon>Agaricomycotina</taxon>
        <taxon>Agaricomycetes</taxon>
        <taxon>Cantharellales</taxon>
        <taxon>Tulasnellaceae</taxon>
        <taxon>Tulasnella</taxon>
    </lineage>
</organism>
<evidence type="ECO:0000259" key="2">
    <source>
        <dbReference type="PROSITE" id="PS50181"/>
    </source>
</evidence>
<dbReference type="Proteomes" id="UP000054248">
    <property type="component" value="Unassembled WGS sequence"/>
</dbReference>
<dbReference type="OrthoDB" id="2751682at2759"/>
<feature type="domain" description="F-box" evidence="2">
    <location>
        <begin position="43"/>
        <end position="92"/>
    </location>
</feature>
<proteinExistence type="predicted"/>
<keyword evidence="4" id="KW-1185">Reference proteome</keyword>
<dbReference type="AlphaFoldDB" id="A0A0C3QW63"/>
<evidence type="ECO:0000313" key="4">
    <source>
        <dbReference type="Proteomes" id="UP000054248"/>
    </source>
</evidence>
<sequence>MVSTRSQGAQSNKSDMQPPTKRVRMANSDVEVAKQPAGEPGLRERLLSLPVELFGEVCSYLDAIDLRHLSFTDETFWSVLVSAKSDPIWRQAFKQTVPSMPECPETMSGSSYARFMLAECCMICQVKTWRLSVDYFHRVRYCDACYQSNIISKNAVLKLYPDFPPKFFKYLSSDAVGSSGASLGSVHSAKRKNQPKYLKATVAGVYELWESLSKTPSSPELANARLIERLENYANNRIKSGLTMRHWQLVASNRKSAQLAKIRNQRRAMIFAKLSELGYNHRDFPGWHSEVYSPVALTEEGS</sequence>
<reference evidence="3 4" key="1">
    <citation type="submission" date="2014-04" db="EMBL/GenBank/DDBJ databases">
        <authorList>
            <consortium name="DOE Joint Genome Institute"/>
            <person name="Kuo A."/>
            <person name="Girlanda M."/>
            <person name="Perotto S."/>
            <person name="Kohler A."/>
            <person name="Nagy L.G."/>
            <person name="Floudas D."/>
            <person name="Copeland A."/>
            <person name="Barry K.W."/>
            <person name="Cichocki N."/>
            <person name="Veneault-Fourrey C."/>
            <person name="LaButti K."/>
            <person name="Lindquist E.A."/>
            <person name="Lipzen A."/>
            <person name="Lundell T."/>
            <person name="Morin E."/>
            <person name="Murat C."/>
            <person name="Sun H."/>
            <person name="Tunlid A."/>
            <person name="Henrissat B."/>
            <person name="Grigoriev I.V."/>
            <person name="Hibbett D.S."/>
            <person name="Martin F."/>
            <person name="Nordberg H.P."/>
            <person name="Cantor M.N."/>
            <person name="Hua S.X."/>
        </authorList>
    </citation>
    <scope>NUCLEOTIDE SEQUENCE [LARGE SCALE GENOMIC DNA]</scope>
    <source>
        <strain evidence="3 4">MUT 4182</strain>
    </source>
</reference>
<dbReference type="InterPro" id="IPR001810">
    <property type="entry name" value="F-box_dom"/>
</dbReference>
<feature type="compositionally biased region" description="Polar residues" evidence="1">
    <location>
        <begin position="1"/>
        <end position="17"/>
    </location>
</feature>
<reference evidence="4" key="2">
    <citation type="submission" date="2015-01" db="EMBL/GenBank/DDBJ databases">
        <title>Evolutionary Origins and Diversification of the Mycorrhizal Mutualists.</title>
        <authorList>
            <consortium name="DOE Joint Genome Institute"/>
            <consortium name="Mycorrhizal Genomics Consortium"/>
            <person name="Kohler A."/>
            <person name="Kuo A."/>
            <person name="Nagy L.G."/>
            <person name="Floudas D."/>
            <person name="Copeland A."/>
            <person name="Barry K.W."/>
            <person name="Cichocki N."/>
            <person name="Veneault-Fourrey C."/>
            <person name="LaButti K."/>
            <person name="Lindquist E.A."/>
            <person name="Lipzen A."/>
            <person name="Lundell T."/>
            <person name="Morin E."/>
            <person name="Murat C."/>
            <person name="Riley R."/>
            <person name="Ohm R."/>
            <person name="Sun H."/>
            <person name="Tunlid A."/>
            <person name="Henrissat B."/>
            <person name="Grigoriev I.V."/>
            <person name="Hibbett D.S."/>
            <person name="Martin F."/>
        </authorList>
    </citation>
    <scope>NUCLEOTIDE SEQUENCE [LARGE SCALE GENOMIC DNA]</scope>
    <source>
        <strain evidence="4">MUT 4182</strain>
    </source>
</reference>
<gene>
    <name evidence="3" type="ORF">M407DRAFT_17943</name>
</gene>
<accession>A0A0C3QW63</accession>
<dbReference type="EMBL" id="KN822950">
    <property type="protein sequence ID" value="KIO33069.1"/>
    <property type="molecule type" value="Genomic_DNA"/>
</dbReference>
<name>A0A0C3QW63_9AGAM</name>
<dbReference type="InterPro" id="IPR036047">
    <property type="entry name" value="F-box-like_dom_sf"/>
</dbReference>
<dbReference type="SUPFAM" id="SSF81383">
    <property type="entry name" value="F-box domain"/>
    <property type="match status" value="1"/>
</dbReference>
<evidence type="ECO:0000313" key="3">
    <source>
        <dbReference type="EMBL" id="KIO33069.1"/>
    </source>
</evidence>
<protein>
    <recommendedName>
        <fullName evidence="2">F-box domain-containing protein</fullName>
    </recommendedName>
</protein>
<dbReference type="HOGENOM" id="CLU_010790_0_0_1"/>